<dbReference type="EMBL" id="BMOD01000002">
    <property type="protein sequence ID" value="GGJ25307.1"/>
    <property type="molecule type" value="Genomic_DNA"/>
</dbReference>
<evidence type="ECO:0000313" key="2">
    <source>
        <dbReference type="Proteomes" id="UP000632222"/>
    </source>
</evidence>
<dbReference type="RefSeq" id="WP_189000531.1">
    <property type="nucleotide sequence ID" value="NZ_BMOD01000002.1"/>
</dbReference>
<proteinExistence type="predicted"/>
<name>A0ABQ2CVL7_9DEIO</name>
<evidence type="ECO:0000313" key="1">
    <source>
        <dbReference type="EMBL" id="GGJ25307.1"/>
    </source>
</evidence>
<comment type="caution">
    <text evidence="1">The sequence shown here is derived from an EMBL/GenBank/DDBJ whole genome shotgun (WGS) entry which is preliminary data.</text>
</comment>
<keyword evidence="2" id="KW-1185">Reference proteome</keyword>
<accession>A0ABQ2CVL7</accession>
<reference evidence="2" key="1">
    <citation type="journal article" date="2019" name="Int. J. Syst. Evol. Microbiol.">
        <title>The Global Catalogue of Microorganisms (GCM) 10K type strain sequencing project: providing services to taxonomists for standard genome sequencing and annotation.</title>
        <authorList>
            <consortium name="The Broad Institute Genomics Platform"/>
            <consortium name="The Broad Institute Genome Sequencing Center for Infectious Disease"/>
            <person name="Wu L."/>
            <person name="Ma J."/>
        </authorList>
    </citation>
    <scope>NUCLEOTIDE SEQUENCE [LARGE SCALE GENOMIC DNA]</scope>
    <source>
        <strain evidence="2">JCM 14370</strain>
    </source>
</reference>
<sequence length="192" mass="22565">MSRDHDDAHADGHFFEDPLLTTFELKQRGWTASMIQKLLPEHDDSRENRWNRKYGRVKLYRESRVQDAETTGAYAELLEKAIEASERAEKARQTRTRNRERKLRNFIEDFQPVLVPLTPQEQEKLSSSLARRFKQLWERHEAVLTAHLGGIQTLGKTTRKERKKLQAALQEKYLEALQKAYPELEFAESAED</sequence>
<dbReference type="Proteomes" id="UP000632222">
    <property type="component" value="Unassembled WGS sequence"/>
</dbReference>
<gene>
    <name evidence="1" type="ORF">GCM10008938_09170</name>
</gene>
<organism evidence="1 2">
    <name type="scientific">Deinococcus roseus</name>
    <dbReference type="NCBI Taxonomy" id="392414"/>
    <lineage>
        <taxon>Bacteria</taxon>
        <taxon>Thermotogati</taxon>
        <taxon>Deinococcota</taxon>
        <taxon>Deinococci</taxon>
        <taxon>Deinococcales</taxon>
        <taxon>Deinococcaceae</taxon>
        <taxon>Deinococcus</taxon>
    </lineage>
</organism>
<protein>
    <submittedName>
        <fullName evidence="1">Uncharacterized protein</fullName>
    </submittedName>
</protein>